<dbReference type="PANTHER" id="PTHR46035">
    <property type="entry name" value="TETRATRICOPEPTIDE REPEAT PROTEIN 4"/>
    <property type="match status" value="1"/>
</dbReference>
<evidence type="ECO:0000313" key="8">
    <source>
        <dbReference type="Proteomes" id="UP000191024"/>
    </source>
</evidence>
<feature type="domain" description="Cns1/TTC4 wheel" evidence="6">
    <location>
        <begin position="250"/>
        <end position="367"/>
    </location>
</feature>
<proteinExistence type="inferred from homology"/>
<dbReference type="GO" id="GO:0030544">
    <property type="term" value="F:Hsp70 protein binding"/>
    <property type="evidence" value="ECO:0007669"/>
    <property type="project" value="TreeGrafter"/>
</dbReference>
<comment type="similarity">
    <text evidence="3">Belongs to the TTC4 family.</text>
</comment>
<reference evidence="8" key="1">
    <citation type="submission" date="2016-03" db="EMBL/GenBank/DDBJ databases">
        <authorList>
            <person name="Devillers H."/>
        </authorList>
    </citation>
    <scope>NUCLEOTIDE SEQUENCE [LARGE SCALE GENOMIC DNA]</scope>
</reference>
<dbReference type="OrthoDB" id="420195at2759"/>
<evidence type="ECO:0000313" key="7">
    <source>
        <dbReference type="EMBL" id="SCV03347.1"/>
    </source>
</evidence>
<feature type="coiled-coil region" evidence="4">
    <location>
        <begin position="189"/>
        <end position="219"/>
    </location>
</feature>
<evidence type="ECO:0000256" key="3">
    <source>
        <dbReference type="ARBA" id="ARBA00023602"/>
    </source>
</evidence>
<protein>
    <submittedName>
        <fullName evidence="7">LAMI_0H07426g1_1</fullName>
    </submittedName>
</protein>
<keyword evidence="8" id="KW-1185">Reference proteome</keyword>
<dbReference type="EMBL" id="LT598468">
    <property type="protein sequence ID" value="SCV03347.1"/>
    <property type="molecule type" value="Genomic_DNA"/>
</dbReference>
<sequence>MSKYEKPKRYVPGPGQPALPPQLTEFQNKSADDVLEELNRMPFFMTRLDDTDGEGGQNMELQALKALAYEGEPHEIAENFKNQGNGLYKVGRYKDAREIYSKGIEIKCGDSSINESLFANTAACEFQLKNYRKCINNCKNALKLNPKNVKCYYRMANSFLKLDKLDGAEQACNFGLQFDHENKPFQLLAATIARRKDELTAKQEKLEKEAKEREQTEVLLNAAVLLRGYKSITTRSSPTLLDEARMHLEDKADIESQLIFPATAMYPTTDEFDFIAAVGELSSPEDLLAVLLQRPQEWFEFPGHENFTLKKLIAYMETESGGLIKIGKKVSFHDVLKMEKPSVPLFDQALRIYFVPKAESEDWLRKWNKTDALKKRV</sequence>
<dbReference type="PANTHER" id="PTHR46035:SF1">
    <property type="entry name" value="TETRATRICOPEPTIDE REPEAT PROTEIN 4"/>
    <property type="match status" value="1"/>
</dbReference>
<gene>
    <name evidence="7" type="ORF">LAMI_0H07426G</name>
</gene>
<dbReference type="InterPro" id="IPR044059">
    <property type="entry name" value="Csn1/TTC4_wheel"/>
</dbReference>
<evidence type="ECO:0000256" key="1">
    <source>
        <dbReference type="ARBA" id="ARBA00022737"/>
    </source>
</evidence>
<keyword evidence="4" id="KW-0175">Coiled coil</keyword>
<evidence type="ECO:0000256" key="4">
    <source>
        <dbReference type="SAM" id="Coils"/>
    </source>
</evidence>
<dbReference type="GO" id="GO:0005829">
    <property type="term" value="C:cytosol"/>
    <property type="evidence" value="ECO:0007669"/>
    <property type="project" value="TreeGrafter"/>
</dbReference>
<dbReference type="InterPro" id="IPR019734">
    <property type="entry name" value="TPR_rpt"/>
</dbReference>
<evidence type="ECO:0000256" key="5">
    <source>
        <dbReference type="SAM" id="MobiDB-lite"/>
    </source>
</evidence>
<dbReference type="InterPro" id="IPR011990">
    <property type="entry name" value="TPR-like_helical_dom_sf"/>
</dbReference>
<dbReference type="Gene3D" id="1.25.40.10">
    <property type="entry name" value="Tetratricopeptide repeat domain"/>
    <property type="match status" value="1"/>
</dbReference>
<dbReference type="AlphaFoldDB" id="A0A1G4KFK1"/>
<dbReference type="Proteomes" id="UP000191024">
    <property type="component" value="Chromosome H"/>
</dbReference>
<dbReference type="CDD" id="cd21381">
    <property type="entry name" value="CTWD_TTC4"/>
    <property type="match status" value="1"/>
</dbReference>
<dbReference type="STRING" id="1230905.A0A1G4KFK1"/>
<dbReference type="GO" id="GO:0006457">
    <property type="term" value="P:protein folding"/>
    <property type="evidence" value="ECO:0007669"/>
    <property type="project" value="TreeGrafter"/>
</dbReference>
<dbReference type="GO" id="GO:0005634">
    <property type="term" value="C:nucleus"/>
    <property type="evidence" value="ECO:0007669"/>
    <property type="project" value="TreeGrafter"/>
</dbReference>
<name>A0A1G4KFK1_9SACH</name>
<dbReference type="SUPFAM" id="SSF48452">
    <property type="entry name" value="TPR-like"/>
    <property type="match status" value="1"/>
</dbReference>
<dbReference type="Pfam" id="PF18972">
    <property type="entry name" value="Wheel"/>
    <property type="match status" value="1"/>
</dbReference>
<accession>A0A1G4KFK1</accession>
<keyword evidence="2" id="KW-0802">TPR repeat</keyword>
<organism evidence="7 8">
    <name type="scientific">Lachancea mirantina</name>
    <dbReference type="NCBI Taxonomy" id="1230905"/>
    <lineage>
        <taxon>Eukaryota</taxon>
        <taxon>Fungi</taxon>
        <taxon>Dikarya</taxon>
        <taxon>Ascomycota</taxon>
        <taxon>Saccharomycotina</taxon>
        <taxon>Saccharomycetes</taxon>
        <taxon>Saccharomycetales</taxon>
        <taxon>Saccharomycetaceae</taxon>
        <taxon>Lachancea</taxon>
    </lineage>
</organism>
<dbReference type="SMART" id="SM00028">
    <property type="entry name" value="TPR"/>
    <property type="match status" value="3"/>
</dbReference>
<keyword evidence="1" id="KW-0677">Repeat</keyword>
<evidence type="ECO:0000256" key="2">
    <source>
        <dbReference type="ARBA" id="ARBA00022803"/>
    </source>
</evidence>
<feature type="region of interest" description="Disordered" evidence="5">
    <location>
        <begin position="1"/>
        <end position="23"/>
    </location>
</feature>
<dbReference type="GO" id="GO:0051879">
    <property type="term" value="F:Hsp90 protein binding"/>
    <property type="evidence" value="ECO:0007669"/>
    <property type="project" value="InterPro"/>
</dbReference>
<evidence type="ECO:0000259" key="6">
    <source>
        <dbReference type="Pfam" id="PF18972"/>
    </source>
</evidence>